<dbReference type="InterPro" id="IPR025121">
    <property type="entry name" value="GTPase_HflX_N"/>
</dbReference>
<dbReference type="FunFam" id="3.40.50.11060:FF:000001">
    <property type="entry name" value="GTPase HflX"/>
    <property type="match status" value="1"/>
</dbReference>
<dbReference type="PANTHER" id="PTHR10229">
    <property type="entry name" value="GTP-BINDING PROTEIN HFLX"/>
    <property type="match status" value="1"/>
</dbReference>
<dbReference type="Gene3D" id="3.40.50.300">
    <property type="entry name" value="P-loop containing nucleotide triphosphate hydrolases"/>
    <property type="match status" value="1"/>
</dbReference>
<dbReference type="Pfam" id="PF13167">
    <property type="entry name" value="GTP-bdg_N"/>
    <property type="match status" value="1"/>
</dbReference>
<evidence type="ECO:0000313" key="11">
    <source>
        <dbReference type="EMBL" id="KAB8039651.1"/>
    </source>
</evidence>
<comment type="function">
    <text evidence="6">GTPase that associates with the 50S ribosomal subunit and may have a role during protein synthesis or ribosome biogenesis.</text>
</comment>
<evidence type="ECO:0000256" key="5">
    <source>
        <dbReference type="ARBA" id="ARBA00023134"/>
    </source>
</evidence>
<feature type="binding site" evidence="7">
    <location>
        <begin position="276"/>
        <end position="279"/>
    </location>
    <ligand>
        <name>GTP</name>
        <dbReference type="ChEBI" id="CHEBI:37565"/>
    </ligand>
</feature>
<dbReference type="InterPro" id="IPR032305">
    <property type="entry name" value="GTP-bd_M"/>
</dbReference>
<dbReference type="InterPro" id="IPR016496">
    <property type="entry name" value="GTPase_HflX"/>
</dbReference>
<dbReference type="CDD" id="cd01878">
    <property type="entry name" value="HflX"/>
    <property type="match status" value="1"/>
</dbReference>
<dbReference type="NCBIfam" id="TIGR03156">
    <property type="entry name" value="GTP_HflX"/>
    <property type="match status" value="1"/>
</dbReference>
<protein>
    <recommendedName>
        <fullName evidence="6">GTPase HflX</fullName>
    </recommendedName>
    <alternativeName>
        <fullName evidence="6">GTP-binding protein HflX</fullName>
    </alternativeName>
</protein>
<comment type="similarity">
    <text evidence="6">Belongs to the TRAFAC class OBG-HflX-like GTPase superfamily. HflX GTPase family.</text>
</comment>
<keyword evidence="3 6" id="KW-0547">Nucleotide-binding</keyword>
<comment type="subunit">
    <text evidence="6">Monomer. Associates with the 50S ribosomal subunit.</text>
</comment>
<evidence type="ECO:0000256" key="2">
    <source>
        <dbReference type="ARBA" id="ARBA00022723"/>
    </source>
</evidence>
<evidence type="ECO:0000256" key="9">
    <source>
        <dbReference type="SAM" id="Coils"/>
    </source>
</evidence>
<feature type="binding site" evidence="7">
    <location>
        <begin position="254"/>
        <end position="258"/>
    </location>
    <ligand>
        <name>GTP</name>
        <dbReference type="ChEBI" id="CHEBI:37565"/>
    </ligand>
</feature>
<dbReference type="Proteomes" id="UP000437748">
    <property type="component" value="Unassembled WGS sequence"/>
</dbReference>
<feature type="coiled-coil region" evidence="9">
    <location>
        <begin position="191"/>
        <end position="218"/>
    </location>
</feature>
<dbReference type="Pfam" id="PF01926">
    <property type="entry name" value="MMR_HSR1"/>
    <property type="match status" value="1"/>
</dbReference>
<name>A0A6N6VUB2_9BACT</name>
<dbReference type="Gene3D" id="6.10.250.2860">
    <property type="match status" value="1"/>
</dbReference>
<evidence type="ECO:0000256" key="6">
    <source>
        <dbReference type="HAMAP-Rule" id="MF_00900"/>
    </source>
</evidence>
<evidence type="ECO:0000256" key="3">
    <source>
        <dbReference type="ARBA" id="ARBA00022741"/>
    </source>
</evidence>
<comment type="subcellular location">
    <subcellularLocation>
        <location evidence="6">Cytoplasm</location>
    </subcellularLocation>
    <text evidence="6">May associate with membranes.</text>
</comment>
<sequence>MNKNNIDIEKTIELEKARLQLENRDQGGMTAYLVSLELPEDDPTEIQESLQELGALVRTLGDECIGVTVQKKSKPVPATYIGLGKAEEIKKSCILLNIDYVTFDQELSPTQVRNLENLINKPVLDRTSIILQIFKKNARSKESRTQVEIAHLEYMAPRLSNAWITWERQRGGGGVGGRVKGAGETQIEIDRRRMKDKLASLKKDLEKIQKERETQRKNRLDEWNVVLVGYTNAGKTTLMNALTESHLSAKDSLFETLDSSVRRIRGTNNMNILVTDTVGFIRNLPHGLVASFRSTLEEASKADLLIYIVDISNRSYKDHIKVTDEVLSQVGASDVPKIIVFNKIDSIVGEPQLPRILARSYPRSICISSHKEEDIRRFRETIIQFLSQNMVEQTFHVNYGDSKLLSLIYSHTRVLDANWTSDEGIFKVRMSKSVYQRYFVIGKNEEAQEW</sequence>
<dbReference type="InterPro" id="IPR042108">
    <property type="entry name" value="GTPase_HflX_N_sf"/>
</dbReference>
<dbReference type="InterPro" id="IPR030394">
    <property type="entry name" value="G_HFLX_dom"/>
</dbReference>
<comment type="caution">
    <text evidence="11">The sequence shown here is derived from an EMBL/GenBank/DDBJ whole genome shotgun (WGS) entry which is preliminary data.</text>
</comment>
<keyword evidence="9" id="KW-0175">Coiled coil</keyword>
<dbReference type="GO" id="GO:0005737">
    <property type="term" value="C:cytoplasm"/>
    <property type="evidence" value="ECO:0007669"/>
    <property type="project" value="UniProtKB-SubCell"/>
</dbReference>
<evidence type="ECO:0000256" key="1">
    <source>
        <dbReference type="ARBA" id="ARBA00022490"/>
    </source>
</evidence>
<evidence type="ECO:0000256" key="8">
    <source>
        <dbReference type="PIRSR" id="PIRSR006809-2"/>
    </source>
</evidence>
<dbReference type="HAMAP" id="MF_00900">
    <property type="entry name" value="GTPase_HflX"/>
    <property type="match status" value="1"/>
</dbReference>
<keyword evidence="1 6" id="KW-0963">Cytoplasm</keyword>
<dbReference type="Pfam" id="PF16360">
    <property type="entry name" value="GTP-bdg_M"/>
    <property type="match status" value="1"/>
</dbReference>
<comment type="cofactor">
    <cofactor evidence="8">
        <name>Mg(2+)</name>
        <dbReference type="ChEBI" id="CHEBI:18420"/>
    </cofactor>
</comment>
<feature type="binding site" evidence="7">
    <location>
        <begin position="368"/>
        <end position="370"/>
    </location>
    <ligand>
        <name>GTP</name>
        <dbReference type="ChEBI" id="CHEBI:37565"/>
    </ligand>
</feature>
<keyword evidence="2 8" id="KW-0479">Metal-binding</keyword>
<feature type="domain" description="Hflx-type G" evidence="10">
    <location>
        <begin position="223"/>
        <end position="390"/>
    </location>
</feature>
<accession>A0A6N6VUB2</accession>
<dbReference type="AlphaFoldDB" id="A0A6N6VUB2"/>
<reference evidence="11 12" key="1">
    <citation type="submission" date="2019-10" db="EMBL/GenBank/DDBJ databases">
        <title>New species of Slilvanegrellaceae.</title>
        <authorList>
            <person name="Pitt A."/>
            <person name="Hahn M.W."/>
        </authorList>
    </citation>
    <scope>NUCLEOTIDE SEQUENCE [LARGE SCALE GENOMIC DNA]</scope>
    <source>
        <strain evidence="11 12">SP-Ram-0.45-NSY-1</strain>
    </source>
</reference>
<dbReference type="InterPro" id="IPR027417">
    <property type="entry name" value="P-loop_NTPase"/>
</dbReference>
<dbReference type="GO" id="GO:0003924">
    <property type="term" value="F:GTPase activity"/>
    <property type="evidence" value="ECO:0007669"/>
    <property type="project" value="UniProtKB-UniRule"/>
</dbReference>
<evidence type="ECO:0000313" key="12">
    <source>
        <dbReference type="Proteomes" id="UP000437748"/>
    </source>
</evidence>
<evidence type="ECO:0000256" key="4">
    <source>
        <dbReference type="ARBA" id="ARBA00022842"/>
    </source>
</evidence>
<dbReference type="GO" id="GO:0046872">
    <property type="term" value="F:metal ion binding"/>
    <property type="evidence" value="ECO:0007669"/>
    <property type="project" value="UniProtKB-KW"/>
</dbReference>
<dbReference type="Gene3D" id="3.40.50.11060">
    <property type="entry name" value="GTPase HflX, N-terminal domain"/>
    <property type="match status" value="1"/>
</dbReference>
<dbReference type="RefSeq" id="WP_153419000.1">
    <property type="nucleotide sequence ID" value="NZ_WFLM01000002.1"/>
</dbReference>
<dbReference type="InterPro" id="IPR006073">
    <property type="entry name" value="GTP-bd"/>
</dbReference>
<feature type="binding site" evidence="7">
    <location>
        <begin position="342"/>
        <end position="345"/>
    </location>
    <ligand>
        <name>GTP</name>
        <dbReference type="ChEBI" id="CHEBI:37565"/>
    </ligand>
</feature>
<dbReference type="GO" id="GO:0043022">
    <property type="term" value="F:ribosome binding"/>
    <property type="evidence" value="ECO:0007669"/>
    <property type="project" value="TreeGrafter"/>
</dbReference>
<gene>
    <name evidence="6 11" type="primary">hflX</name>
    <name evidence="11" type="ORF">GCL60_05160</name>
</gene>
<dbReference type="OrthoDB" id="9812272at2"/>
<dbReference type="PRINTS" id="PR00326">
    <property type="entry name" value="GTP1OBG"/>
</dbReference>
<dbReference type="GO" id="GO:0005525">
    <property type="term" value="F:GTP binding"/>
    <property type="evidence" value="ECO:0007669"/>
    <property type="project" value="UniProtKB-UniRule"/>
</dbReference>
<keyword evidence="12" id="KW-1185">Reference proteome</keyword>
<feature type="binding site" evidence="8">
    <location>
        <position position="256"/>
    </location>
    <ligand>
        <name>Mg(2+)</name>
        <dbReference type="ChEBI" id="CHEBI:18420"/>
    </ligand>
</feature>
<feature type="binding site" evidence="8">
    <location>
        <position position="236"/>
    </location>
    <ligand>
        <name>Mg(2+)</name>
        <dbReference type="ChEBI" id="CHEBI:18420"/>
    </ligand>
</feature>
<keyword evidence="4 8" id="KW-0460">Magnesium</keyword>
<organism evidence="11 12">
    <name type="scientific">Silvanigrella paludirubra</name>
    <dbReference type="NCBI Taxonomy" id="2499159"/>
    <lineage>
        <taxon>Bacteria</taxon>
        <taxon>Pseudomonadati</taxon>
        <taxon>Bdellovibrionota</taxon>
        <taxon>Oligoflexia</taxon>
        <taxon>Silvanigrellales</taxon>
        <taxon>Silvanigrellaceae</taxon>
        <taxon>Silvanigrella</taxon>
    </lineage>
</organism>
<feature type="binding site" evidence="7">
    <location>
        <begin position="229"/>
        <end position="236"/>
    </location>
    <ligand>
        <name>GTP</name>
        <dbReference type="ChEBI" id="CHEBI:37565"/>
    </ligand>
</feature>
<evidence type="ECO:0000259" key="10">
    <source>
        <dbReference type="PROSITE" id="PS51705"/>
    </source>
</evidence>
<dbReference type="SUPFAM" id="SSF52540">
    <property type="entry name" value="P-loop containing nucleoside triphosphate hydrolases"/>
    <property type="match status" value="1"/>
</dbReference>
<proteinExistence type="inferred from homology"/>
<dbReference type="PANTHER" id="PTHR10229:SF0">
    <property type="entry name" value="GTP-BINDING PROTEIN 6-RELATED"/>
    <property type="match status" value="1"/>
</dbReference>
<dbReference type="PROSITE" id="PS51705">
    <property type="entry name" value="G_HFLX"/>
    <property type="match status" value="1"/>
</dbReference>
<dbReference type="PIRSF" id="PIRSF006809">
    <property type="entry name" value="GTP-binding_hflX_prd"/>
    <property type="match status" value="1"/>
</dbReference>
<dbReference type="EMBL" id="WFLM01000002">
    <property type="protein sequence ID" value="KAB8039651.1"/>
    <property type="molecule type" value="Genomic_DNA"/>
</dbReference>
<evidence type="ECO:0000256" key="7">
    <source>
        <dbReference type="PIRSR" id="PIRSR006809-1"/>
    </source>
</evidence>
<keyword evidence="5 6" id="KW-0342">GTP-binding</keyword>